<dbReference type="PANTHER" id="PTHR22840:SF12">
    <property type="entry name" value="WD REPEAT-CONTAINING PROTEIN 36"/>
    <property type="match status" value="1"/>
</dbReference>
<dbReference type="InterPro" id="IPR059157">
    <property type="entry name" value="WDR36-Utp21_N"/>
</dbReference>
<dbReference type="GO" id="GO:0032040">
    <property type="term" value="C:small-subunit processome"/>
    <property type="evidence" value="ECO:0007669"/>
    <property type="project" value="InterPro"/>
</dbReference>
<dbReference type="PROSITE" id="PS50294">
    <property type="entry name" value="WD_REPEATS_REGION"/>
    <property type="match status" value="2"/>
</dbReference>
<dbReference type="InterPro" id="IPR019775">
    <property type="entry name" value="WD40_repeat_CS"/>
</dbReference>
<dbReference type="Gene3D" id="2.130.10.10">
    <property type="entry name" value="YVTN repeat-like/Quinoprotein amine dehydrogenase"/>
    <property type="match status" value="2"/>
</dbReference>
<evidence type="ECO:0000313" key="7">
    <source>
        <dbReference type="RefSeq" id="XP_015590061.1"/>
    </source>
</evidence>
<dbReference type="GO" id="GO:0006364">
    <property type="term" value="P:rRNA processing"/>
    <property type="evidence" value="ECO:0007669"/>
    <property type="project" value="InterPro"/>
</dbReference>
<dbReference type="InterPro" id="IPR007319">
    <property type="entry name" value="WDR36/Utp21_C"/>
</dbReference>
<dbReference type="GO" id="GO:0034388">
    <property type="term" value="C:Pwp2p-containing subcomplex of 90S preribosome"/>
    <property type="evidence" value="ECO:0007669"/>
    <property type="project" value="TreeGrafter"/>
</dbReference>
<accession>A0AAJ7BN33</accession>
<proteinExistence type="predicted"/>
<protein>
    <submittedName>
        <fullName evidence="7">WD repeat-containing protein 36</fullName>
    </submittedName>
</protein>
<dbReference type="GeneID" id="107265280"/>
<dbReference type="SUPFAM" id="SSF50978">
    <property type="entry name" value="WD40 repeat-like"/>
    <property type="match status" value="2"/>
</dbReference>
<dbReference type="Pfam" id="PF04192">
    <property type="entry name" value="Utp21"/>
    <property type="match status" value="1"/>
</dbReference>
<feature type="repeat" description="WD" evidence="3">
    <location>
        <begin position="560"/>
        <end position="601"/>
    </location>
</feature>
<dbReference type="InterPro" id="IPR015943">
    <property type="entry name" value="WD40/YVTN_repeat-like_dom_sf"/>
</dbReference>
<evidence type="ECO:0000313" key="6">
    <source>
        <dbReference type="Proteomes" id="UP000694920"/>
    </source>
</evidence>
<dbReference type="InterPro" id="IPR001680">
    <property type="entry name" value="WD40_rpt"/>
</dbReference>
<evidence type="ECO:0000256" key="1">
    <source>
        <dbReference type="ARBA" id="ARBA00022574"/>
    </source>
</evidence>
<dbReference type="SMART" id="SM00320">
    <property type="entry name" value="WD40"/>
    <property type="match status" value="11"/>
</dbReference>
<dbReference type="PROSITE" id="PS50082">
    <property type="entry name" value="WD_REPEATS_2"/>
    <property type="match status" value="3"/>
</dbReference>
<organism evidence="6 7">
    <name type="scientific">Cephus cinctus</name>
    <name type="common">Wheat stem sawfly</name>
    <dbReference type="NCBI Taxonomy" id="211228"/>
    <lineage>
        <taxon>Eukaryota</taxon>
        <taxon>Metazoa</taxon>
        <taxon>Ecdysozoa</taxon>
        <taxon>Arthropoda</taxon>
        <taxon>Hexapoda</taxon>
        <taxon>Insecta</taxon>
        <taxon>Pterygota</taxon>
        <taxon>Neoptera</taxon>
        <taxon>Endopterygota</taxon>
        <taxon>Hymenoptera</taxon>
        <taxon>Cephoidea</taxon>
        <taxon>Cephidae</taxon>
        <taxon>Cephus</taxon>
    </lineage>
</organism>
<dbReference type="Proteomes" id="UP000694920">
    <property type="component" value="Unplaced"/>
</dbReference>
<keyword evidence="6" id="KW-1185">Reference proteome</keyword>
<gene>
    <name evidence="7" type="primary">LOC107265280</name>
</gene>
<name>A0AAJ7BN33_CEPCN</name>
<dbReference type="FunFam" id="2.130.10.10:FF:000109">
    <property type="entry name" value="WD repeat domain 36"/>
    <property type="match status" value="1"/>
</dbReference>
<sequence>MAQSKIFIGNRALGYVSNHIPLVTRYIQRRKENLIVTCVGRAFHTYGCSHFTLLTVSGAHPADISCLAADTYHVYTASENNIYAWRRGTELKHTYTGHESPVHIIFPFGPHLLSVDEDSNIKVWDIKSEDSILELNFSNNVFKITTLLHPNTYMNKILLGSEQGQLQLWNIKTVKMIYTFKGWGSPVTAMEQAPALDVVAIGLANGKIILHNIKCDKTLFEFMQDWGLVTSITFRSDGYPIMVTGSLSGHIVLWNLEERKVESQILNAHFATVTGLKCLPNEPLLLSSSPDNSLKLWIFDLADGAGRLLRIREGHAEPPTFIRFYGNDGNNILTAGGDSSLRIFSTVTETFNKSLGRASFNRKASKKKGRCTNDNLIMPPITEIATEITREKDWNNIAATHLGLATVTTWSYDKLKMGDMKLLPEKFQRNLNVTATSLCLTHCGNFVIIGYNTGHIERFNIQSGLHRASYGSESGAHKGPVKGVIVDLLNQIVMTAGRDAFLKFWHFKPTKDQNPKQTIELEEPVEFIRTHQESSLVAVALEDFSVILVDLDTRRIIRQFQGHTGRLTDASFNPDSRWLITSSMDCTIRTWDIPSSHLVDVFQVTDACISLHFSPTGEFLATAHVCNLGIYLWSNRTLYSHVSLRALPTDAAIPMMNLPGAFTEKDAETVQNEDTVEEEEEYTSPEQLADDLVTMSSLANSRWQNLLNIDIVKKRNKPKEALKAPEAAPFFLPTIPSLNIQFDLSNATSTEDNSRLLTHPDFQSLTSFGKVLQSSVETNDFHEAIKMLKSLGPSSIDLEIQSLSMSTTSSVIIMLQFMKLIRHMMESKKDFELAQSYLALFLKTHGKMITEEDQLRKYLSQLQDIQLENWLILREKLFYGLSVVQHLKKM</sequence>
<feature type="domain" description="WDR36/Utp21 C-terminal" evidence="4">
    <location>
        <begin position="686"/>
        <end position="888"/>
    </location>
</feature>
<evidence type="ECO:0000259" key="5">
    <source>
        <dbReference type="Pfam" id="PF25171"/>
    </source>
</evidence>
<evidence type="ECO:0000256" key="3">
    <source>
        <dbReference type="PROSITE-ProRule" id="PRU00221"/>
    </source>
</evidence>
<dbReference type="Pfam" id="PF25171">
    <property type="entry name" value="Beta-prop_WDR36-Utp21_1st"/>
    <property type="match status" value="1"/>
</dbReference>
<dbReference type="Pfam" id="PF25168">
    <property type="entry name" value="Beta-prop_WDR36-Utp21_2nd"/>
    <property type="match status" value="1"/>
</dbReference>
<evidence type="ECO:0000259" key="4">
    <source>
        <dbReference type="Pfam" id="PF04192"/>
    </source>
</evidence>
<keyword evidence="1 3" id="KW-0853">WD repeat</keyword>
<dbReference type="PROSITE" id="PS00678">
    <property type="entry name" value="WD_REPEATS_1"/>
    <property type="match status" value="2"/>
</dbReference>
<evidence type="ECO:0000256" key="2">
    <source>
        <dbReference type="ARBA" id="ARBA00022737"/>
    </source>
</evidence>
<dbReference type="AlphaFoldDB" id="A0AAJ7BN33"/>
<reference evidence="7" key="1">
    <citation type="submission" date="2025-08" db="UniProtKB">
        <authorList>
            <consortium name="RefSeq"/>
        </authorList>
    </citation>
    <scope>IDENTIFICATION</scope>
</reference>
<dbReference type="KEGG" id="ccin:107265280"/>
<feature type="repeat" description="WD" evidence="3">
    <location>
        <begin position="266"/>
        <end position="297"/>
    </location>
</feature>
<dbReference type="RefSeq" id="XP_015590061.1">
    <property type="nucleotide sequence ID" value="XM_015734575.2"/>
</dbReference>
<feature type="domain" description="WDR36/Utp21 N-terminal" evidence="5">
    <location>
        <begin position="35"/>
        <end position="300"/>
    </location>
</feature>
<dbReference type="InterPro" id="IPR036322">
    <property type="entry name" value="WD40_repeat_dom_sf"/>
</dbReference>
<dbReference type="PANTHER" id="PTHR22840">
    <property type="entry name" value="WD REPEAT-CONTAINING PROTEIN 36"/>
    <property type="match status" value="1"/>
</dbReference>
<feature type="repeat" description="WD" evidence="3">
    <location>
        <begin position="107"/>
        <end position="134"/>
    </location>
</feature>
<keyword evidence="2" id="KW-0677">Repeat</keyword>